<organism evidence="1 2">
    <name type="scientific">Mycobacterium kansasii</name>
    <dbReference type="NCBI Taxonomy" id="1768"/>
    <lineage>
        <taxon>Bacteria</taxon>
        <taxon>Bacillati</taxon>
        <taxon>Actinomycetota</taxon>
        <taxon>Actinomycetes</taxon>
        <taxon>Mycobacteriales</taxon>
        <taxon>Mycobacteriaceae</taxon>
        <taxon>Mycobacterium</taxon>
    </lineage>
</organism>
<dbReference type="Proteomes" id="UP000189229">
    <property type="component" value="Unassembled WGS sequence"/>
</dbReference>
<proteinExistence type="predicted"/>
<name>A0A1V3XK23_MYCKA</name>
<dbReference type="Gene3D" id="3.30.460.20">
    <property type="entry name" value="CorA soluble domain-like"/>
    <property type="match status" value="1"/>
</dbReference>
<gene>
    <name evidence="1" type="primary">corA</name>
    <name evidence="1" type="ORF">BZL30_2275</name>
</gene>
<dbReference type="SUPFAM" id="SSF143865">
    <property type="entry name" value="CorA soluble domain-like"/>
    <property type="match status" value="1"/>
</dbReference>
<sequence>MFQGFDALPESLRTVARSRPQHVHPTPSSPAQALVDCGVYVDGRRMPGKYAYTDAVREVRERELEGEQAFVWIGLHEPNHHQMQDVADVFGLHPLAVEDAVHAHQRPNWNATTRRWSSC</sequence>
<accession>A0A1V3XK23</accession>
<comment type="caution">
    <text evidence="1">The sequence shown here is derived from an EMBL/GenBank/DDBJ whole genome shotgun (WGS) entry which is preliminary data.</text>
</comment>
<keyword evidence="1" id="KW-0812">Transmembrane</keyword>
<dbReference type="EMBL" id="MVBM01000002">
    <property type="protein sequence ID" value="OOK79126.1"/>
    <property type="molecule type" value="Genomic_DNA"/>
</dbReference>
<dbReference type="AlphaFoldDB" id="A0A1V3XK23"/>
<dbReference type="InterPro" id="IPR045861">
    <property type="entry name" value="CorA_cytoplasmic_dom"/>
</dbReference>
<evidence type="ECO:0000313" key="2">
    <source>
        <dbReference type="Proteomes" id="UP000189229"/>
    </source>
</evidence>
<protein>
    <submittedName>
        <fullName evidence="1">Magnesium and cobalt transport transmembrane CorA domain protein</fullName>
    </submittedName>
</protein>
<evidence type="ECO:0000313" key="1">
    <source>
        <dbReference type="EMBL" id="OOK79126.1"/>
    </source>
</evidence>
<keyword evidence="1" id="KW-0472">Membrane</keyword>
<reference evidence="1 2" key="1">
    <citation type="submission" date="2017-02" db="EMBL/GenBank/DDBJ databases">
        <title>Complete genome sequences of Mycobacterium kansasii strains isolated from rhesus macaques.</title>
        <authorList>
            <person name="Panda A."/>
            <person name="Nagaraj S."/>
            <person name="Zhao X."/>
            <person name="Tettelin H."/>
            <person name="Detolla L.J."/>
        </authorList>
    </citation>
    <scope>NUCLEOTIDE SEQUENCE [LARGE SCALE GENOMIC DNA]</scope>
    <source>
        <strain evidence="1 2">11-3813</strain>
    </source>
</reference>